<feature type="compositionally biased region" description="Low complexity" evidence="1">
    <location>
        <begin position="28"/>
        <end position="44"/>
    </location>
</feature>
<dbReference type="Proteomes" id="UP000437017">
    <property type="component" value="Unassembled WGS sequence"/>
</dbReference>
<dbReference type="EMBL" id="SGJD01001535">
    <property type="protein sequence ID" value="KAB0399502.1"/>
    <property type="molecule type" value="Genomic_DNA"/>
</dbReference>
<protein>
    <submittedName>
        <fullName evidence="2">Uncharacterized protein</fullName>
    </submittedName>
</protein>
<proteinExistence type="predicted"/>
<reference evidence="2 3" key="1">
    <citation type="journal article" date="2019" name="PLoS ONE">
        <title>Genomic analyses reveal an absence of contemporary introgressive admixture between fin whales and blue whales, despite known hybrids.</title>
        <authorList>
            <person name="Westbury M.V."/>
            <person name="Petersen B."/>
            <person name="Lorenzen E.D."/>
        </authorList>
    </citation>
    <scope>NUCLEOTIDE SEQUENCE [LARGE SCALE GENOMIC DNA]</scope>
    <source>
        <strain evidence="2">FinWhale-01</strain>
    </source>
</reference>
<dbReference type="AlphaFoldDB" id="A0A643CHA8"/>
<keyword evidence="3" id="KW-1185">Reference proteome</keyword>
<comment type="caution">
    <text evidence="2">The sequence shown here is derived from an EMBL/GenBank/DDBJ whole genome shotgun (WGS) entry which is preliminary data.</text>
</comment>
<gene>
    <name evidence="2" type="ORF">E2I00_015814</name>
</gene>
<name>A0A643CHA8_BALPH</name>
<feature type="region of interest" description="Disordered" evidence="1">
    <location>
        <begin position="1"/>
        <end position="47"/>
    </location>
</feature>
<evidence type="ECO:0000313" key="2">
    <source>
        <dbReference type="EMBL" id="KAB0399502.1"/>
    </source>
</evidence>
<dbReference type="OrthoDB" id="252722at2759"/>
<evidence type="ECO:0000313" key="3">
    <source>
        <dbReference type="Proteomes" id="UP000437017"/>
    </source>
</evidence>
<sequence length="134" mass="14143">PRTMSSGPQVWHTAMPPAGRSSPTATVPRSPGSAGSPRSPGTPGLERVASPLECSICFSGYDNIFKTPKELSCTHKSPQSAPSAKTLNPEDTPTGLHSQQHLGWMAAGPRGSDSCPLRAVDGLQRFWTWLPPGP</sequence>
<feature type="region of interest" description="Disordered" evidence="1">
    <location>
        <begin position="72"/>
        <end position="99"/>
    </location>
</feature>
<feature type="non-terminal residue" evidence="2">
    <location>
        <position position="1"/>
    </location>
</feature>
<accession>A0A643CHA8</accession>
<organism evidence="2 3">
    <name type="scientific">Balaenoptera physalus</name>
    <name type="common">Fin whale</name>
    <name type="synonym">Balaena physalus</name>
    <dbReference type="NCBI Taxonomy" id="9770"/>
    <lineage>
        <taxon>Eukaryota</taxon>
        <taxon>Metazoa</taxon>
        <taxon>Chordata</taxon>
        <taxon>Craniata</taxon>
        <taxon>Vertebrata</taxon>
        <taxon>Euteleostomi</taxon>
        <taxon>Mammalia</taxon>
        <taxon>Eutheria</taxon>
        <taxon>Laurasiatheria</taxon>
        <taxon>Artiodactyla</taxon>
        <taxon>Whippomorpha</taxon>
        <taxon>Cetacea</taxon>
        <taxon>Mysticeti</taxon>
        <taxon>Balaenopteridae</taxon>
        <taxon>Balaenoptera</taxon>
    </lineage>
</organism>
<evidence type="ECO:0000256" key="1">
    <source>
        <dbReference type="SAM" id="MobiDB-lite"/>
    </source>
</evidence>
<feature type="compositionally biased region" description="Polar residues" evidence="1">
    <location>
        <begin position="74"/>
        <end position="99"/>
    </location>
</feature>